<evidence type="ECO:0000313" key="1">
    <source>
        <dbReference type="EMBL" id="MCK8493590.1"/>
    </source>
</evidence>
<dbReference type="EMBL" id="JALPRF010000003">
    <property type="protein sequence ID" value="MCK8493590.1"/>
    <property type="molecule type" value="Genomic_DNA"/>
</dbReference>
<comment type="caution">
    <text evidence="1">The sequence shown here is derived from an EMBL/GenBank/DDBJ whole genome shotgun (WGS) entry which is preliminary data.</text>
</comment>
<protein>
    <recommendedName>
        <fullName evidence="3">Four helix bundle protein</fullName>
    </recommendedName>
</protein>
<dbReference type="RefSeq" id="WP_232562163.1">
    <property type="nucleotide sequence ID" value="NZ_JALPRF010000003.1"/>
</dbReference>
<reference evidence="1 2" key="1">
    <citation type="submission" date="2022-04" db="EMBL/GenBank/DDBJ databases">
        <title>Spirosoma sp. strain RP8 genome sequencing and assembly.</title>
        <authorList>
            <person name="Jung Y."/>
        </authorList>
    </citation>
    <scope>NUCLEOTIDE SEQUENCE [LARGE SCALE GENOMIC DNA]</scope>
    <source>
        <strain evidence="1 2">RP8</strain>
    </source>
</reference>
<accession>A0ABT0HN42</accession>
<organism evidence="1 2">
    <name type="scientific">Spirosoma liriopis</name>
    <dbReference type="NCBI Taxonomy" id="2937440"/>
    <lineage>
        <taxon>Bacteria</taxon>
        <taxon>Pseudomonadati</taxon>
        <taxon>Bacteroidota</taxon>
        <taxon>Cytophagia</taxon>
        <taxon>Cytophagales</taxon>
        <taxon>Cytophagaceae</taxon>
        <taxon>Spirosoma</taxon>
    </lineage>
</organism>
<evidence type="ECO:0008006" key="3">
    <source>
        <dbReference type="Google" id="ProtNLM"/>
    </source>
</evidence>
<name>A0ABT0HN42_9BACT</name>
<proteinExistence type="predicted"/>
<keyword evidence="2" id="KW-1185">Reference proteome</keyword>
<dbReference type="Proteomes" id="UP001202180">
    <property type="component" value="Unassembled WGS sequence"/>
</dbReference>
<sequence>MNKRNIHSTNDSTSQPLSGVLSDWVEAVYQLQHWNSILQDAIDEKTTIYCLTKPADSDKRNELIALIRLREKIVYGLTNLEKGIRTSKDEADLALEALELIEHTQTVLQWCLDIKQQLESERNE</sequence>
<gene>
    <name evidence="1" type="ORF">M0L20_17120</name>
</gene>
<evidence type="ECO:0000313" key="2">
    <source>
        <dbReference type="Proteomes" id="UP001202180"/>
    </source>
</evidence>